<dbReference type="RefSeq" id="WP_009018506.1">
    <property type="nucleotide sequence ID" value="NZ_CACRUW010000053.1"/>
</dbReference>
<dbReference type="EMBL" id="CACRUW010000053">
    <property type="protein sequence ID" value="VYU81411.1"/>
    <property type="molecule type" value="Genomic_DNA"/>
</dbReference>
<organism evidence="1">
    <name type="scientific">Parabacteroides distasonis</name>
    <dbReference type="NCBI Taxonomy" id="823"/>
    <lineage>
        <taxon>Bacteria</taxon>
        <taxon>Pseudomonadati</taxon>
        <taxon>Bacteroidota</taxon>
        <taxon>Bacteroidia</taxon>
        <taxon>Bacteroidales</taxon>
        <taxon>Tannerellaceae</taxon>
        <taxon>Parabacteroides</taxon>
    </lineage>
</organism>
<dbReference type="AlphaFoldDB" id="A0A6N3HYB3"/>
<evidence type="ECO:0000313" key="1">
    <source>
        <dbReference type="EMBL" id="VYU81411.1"/>
    </source>
</evidence>
<gene>
    <name evidence="1" type="ORF">PDLFYP31_00779</name>
</gene>
<proteinExistence type="predicted"/>
<sequence>MAKVDFKNLRVQATIEGDPIVVDTRKELGNLVWGAARDIAVSDFGKEIYFSDGPIEVGGETAKEILSILDISSASAPLRRALIEALTPKRLPAKKGK</sequence>
<protein>
    <submittedName>
        <fullName evidence="1">Uncharacterized protein</fullName>
    </submittedName>
</protein>
<accession>A0A6N3HYB3</accession>
<reference evidence="1" key="1">
    <citation type="submission" date="2019-11" db="EMBL/GenBank/DDBJ databases">
        <authorList>
            <person name="Feng L."/>
        </authorList>
    </citation>
    <scope>NUCLEOTIDE SEQUENCE</scope>
    <source>
        <strain evidence="1">PdistasonisLFYP31</strain>
    </source>
</reference>
<name>A0A6N3HYB3_PARDI</name>